<dbReference type="RefSeq" id="WP_189225409.1">
    <property type="nucleotide sequence ID" value="NZ_BMRG01000010.1"/>
</dbReference>
<dbReference type="GO" id="GO:0005737">
    <property type="term" value="C:cytoplasm"/>
    <property type="evidence" value="ECO:0007669"/>
    <property type="project" value="TreeGrafter"/>
</dbReference>
<keyword evidence="3" id="KW-1185">Reference proteome</keyword>
<accession>A0A918AQ64</accession>
<reference evidence="2" key="1">
    <citation type="journal article" date="2014" name="Int. J. Syst. Evol. Microbiol.">
        <title>Complete genome sequence of Corynebacterium casei LMG S-19264T (=DSM 44701T), isolated from a smear-ripened cheese.</title>
        <authorList>
            <consortium name="US DOE Joint Genome Institute (JGI-PGF)"/>
            <person name="Walter F."/>
            <person name="Albersmeier A."/>
            <person name="Kalinowski J."/>
            <person name="Ruckert C."/>
        </authorList>
    </citation>
    <scope>NUCLEOTIDE SEQUENCE</scope>
    <source>
        <strain evidence="2">JCM 3313</strain>
    </source>
</reference>
<dbReference type="EMBL" id="BMRG01000010">
    <property type="protein sequence ID" value="GGP68293.1"/>
    <property type="molecule type" value="Genomic_DNA"/>
</dbReference>
<evidence type="ECO:0000313" key="2">
    <source>
        <dbReference type="EMBL" id="GGP68293.1"/>
    </source>
</evidence>
<dbReference type="Gene3D" id="3.40.50.720">
    <property type="entry name" value="NAD(P)-binding Rossmann-like Domain"/>
    <property type="match status" value="1"/>
</dbReference>
<dbReference type="GO" id="GO:0004029">
    <property type="term" value="F:aldehyde dehydrogenase (NAD+) activity"/>
    <property type="evidence" value="ECO:0007669"/>
    <property type="project" value="TreeGrafter"/>
</dbReference>
<dbReference type="PANTHER" id="PTHR48079">
    <property type="entry name" value="PROTEIN YEEZ"/>
    <property type="match status" value="1"/>
</dbReference>
<feature type="domain" description="NAD-dependent epimerase/dehydratase" evidence="1">
    <location>
        <begin position="8"/>
        <end position="203"/>
    </location>
</feature>
<sequence>MAQHVIIGAGSIGTNVARLLAERGETVRIVTRRGSGPEHPLVERVAANASDATRAIELSRGAKAIYHCANPPSYTSWERELPPLQTALIAAAKANDAVLVLTAGLYAYGEQPGGRMDERTPMAATGRKGRLRKRLWEQALAAGIRTVEVRGADYVGKDAVSLYSLVLGPAMEKGRAAFIPGNLDMPHTFTCNSDMARALVTLALDERAWGRAWHVPSPPAITIRELARRYAAAAGKPPIKLVQLPRFAMRAAGVLVPMAREMAEMDYQWYAPFHLDATETARTFGLTATDIDVAIREQVGAVRV</sequence>
<dbReference type="InterPro" id="IPR001509">
    <property type="entry name" value="Epimerase_deHydtase"/>
</dbReference>
<protein>
    <submittedName>
        <fullName evidence="2">NAD-dependent epimerase</fullName>
    </submittedName>
</protein>
<dbReference type="SUPFAM" id="SSF51735">
    <property type="entry name" value="NAD(P)-binding Rossmann-fold domains"/>
    <property type="match status" value="1"/>
</dbReference>
<gene>
    <name evidence="2" type="ORF">GCM10010185_46400</name>
</gene>
<dbReference type="Proteomes" id="UP000639606">
    <property type="component" value="Unassembled WGS sequence"/>
</dbReference>
<dbReference type="Pfam" id="PF01370">
    <property type="entry name" value="Epimerase"/>
    <property type="match status" value="1"/>
</dbReference>
<dbReference type="InterPro" id="IPR051783">
    <property type="entry name" value="NAD(P)-dependent_oxidoreduct"/>
</dbReference>
<comment type="caution">
    <text evidence="2">The sequence shown here is derived from an EMBL/GenBank/DDBJ whole genome shotgun (WGS) entry which is preliminary data.</text>
</comment>
<dbReference type="AlphaFoldDB" id="A0A918AQ64"/>
<proteinExistence type="predicted"/>
<dbReference type="PANTHER" id="PTHR48079:SF6">
    <property type="entry name" value="NAD(P)-BINDING DOMAIN-CONTAINING PROTEIN-RELATED"/>
    <property type="match status" value="1"/>
</dbReference>
<name>A0A918AQ64_9PSEU</name>
<reference evidence="2" key="2">
    <citation type="submission" date="2020-09" db="EMBL/GenBank/DDBJ databases">
        <authorList>
            <person name="Sun Q."/>
            <person name="Ohkuma M."/>
        </authorList>
    </citation>
    <scope>NUCLEOTIDE SEQUENCE</scope>
    <source>
        <strain evidence="2">JCM 3313</strain>
    </source>
</reference>
<dbReference type="InterPro" id="IPR036291">
    <property type="entry name" value="NAD(P)-bd_dom_sf"/>
</dbReference>
<organism evidence="2 3">
    <name type="scientific">Saccharothrix coeruleofusca</name>
    <dbReference type="NCBI Taxonomy" id="33919"/>
    <lineage>
        <taxon>Bacteria</taxon>
        <taxon>Bacillati</taxon>
        <taxon>Actinomycetota</taxon>
        <taxon>Actinomycetes</taxon>
        <taxon>Pseudonocardiales</taxon>
        <taxon>Pseudonocardiaceae</taxon>
        <taxon>Saccharothrix</taxon>
    </lineage>
</organism>
<evidence type="ECO:0000259" key="1">
    <source>
        <dbReference type="Pfam" id="PF01370"/>
    </source>
</evidence>
<evidence type="ECO:0000313" key="3">
    <source>
        <dbReference type="Proteomes" id="UP000639606"/>
    </source>
</evidence>